<dbReference type="EMBL" id="MU853766">
    <property type="protein sequence ID" value="KAK3943325.1"/>
    <property type="molecule type" value="Genomic_DNA"/>
</dbReference>
<feature type="compositionally biased region" description="Basic and acidic residues" evidence="1">
    <location>
        <begin position="55"/>
        <end position="66"/>
    </location>
</feature>
<feature type="region of interest" description="Disordered" evidence="1">
    <location>
        <begin position="1"/>
        <end position="216"/>
    </location>
</feature>
<reference evidence="3" key="1">
    <citation type="journal article" date="2023" name="Mol. Phylogenet. Evol.">
        <title>Genome-scale phylogeny and comparative genomics of the fungal order Sordariales.</title>
        <authorList>
            <person name="Hensen N."/>
            <person name="Bonometti L."/>
            <person name="Westerberg I."/>
            <person name="Brannstrom I.O."/>
            <person name="Guillou S."/>
            <person name="Cros-Aarteil S."/>
            <person name="Calhoun S."/>
            <person name="Haridas S."/>
            <person name="Kuo A."/>
            <person name="Mondo S."/>
            <person name="Pangilinan J."/>
            <person name="Riley R."/>
            <person name="LaButti K."/>
            <person name="Andreopoulos B."/>
            <person name="Lipzen A."/>
            <person name="Chen C."/>
            <person name="Yan M."/>
            <person name="Daum C."/>
            <person name="Ng V."/>
            <person name="Clum A."/>
            <person name="Steindorff A."/>
            <person name="Ohm R.A."/>
            <person name="Martin F."/>
            <person name="Silar P."/>
            <person name="Natvig D.O."/>
            <person name="Lalanne C."/>
            <person name="Gautier V."/>
            <person name="Ament-Velasquez S.L."/>
            <person name="Kruys A."/>
            <person name="Hutchinson M.I."/>
            <person name="Powell A.J."/>
            <person name="Barry K."/>
            <person name="Miller A.N."/>
            <person name="Grigoriev I.V."/>
            <person name="Debuchy R."/>
            <person name="Gladieux P."/>
            <person name="Hiltunen Thoren M."/>
            <person name="Johannesson H."/>
        </authorList>
    </citation>
    <scope>NUCLEOTIDE SEQUENCE [LARGE SCALE GENOMIC DNA]</scope>
    <source>
        <strain evidence="3">CBS 340.73</strain>
    </source>
</reference>
<gene>
    <name evidence="2" type="ORF">QBC46DRAFT_39367</name>
</gene>
<protein>
    <submittedName>
        <fullName evidence="2">Uncharacterized protein</fullName>
    </submittedName>
</protein>
<feature type="region of interest" description="Disordered" evidence="1">
    <location>
        <begin position="770"/>
        <end position="824"/>
    </location>
</feature>
<feature type="compositionally biased region" description="Basic and acidic residues" evidence="1">
    <location>
        <begin position="467"/>
        <end position="477"/>
    </location>
</feature>
<evidence type="ECO:0000313" key="3">
    <source>
        <dbReference type="Proteomes" id="UP001303473"/>
    </source>
</evidence>
<accession>A0AAN6S7I5</accession>
<sequence length="856" mass="94970">MALWPFRRKTRRKRSRGNPLEPEEPRGRAADPAPPARSQTEPDTAMRDAPPAPQKELKRQRTEPNKLQRRPRAYSFSPGRHDSIKINRKMSRQEAIPPLPKGTGASQTGGFPAERVDSGMSVLKDDDLHRIPTLHNKRDGDHLPRKKSSKKRRKDDQEREAEIKAMSNFMPHRPATEEWTVGRPMKKDSKRVKNGFNLGFRSSTRHDWEKHNRSSEVSLPFPASIHSSLTSDSEHISYKISALEALAPRPTLRCTTHPRWSAGGGGEAAEGPIRRPSQRRKLSAAIPEATLNAHKRILDLADELDASDLRELMERDQRRRERKRQRDQEKLERHLARRAEMQRAAEAQAAREGRESPPNLERGVFGREAGLGIDPASAVVTSSKRRPSDDLPKQLGKRPEEGDGESMQDTARQRPLEAFYRTNSVLVPGTSQSPPEEAEEAVPPLVPSPKARSSRNFLMSKKSRSKSPPESEVKTEVSEPLQKVSETSSSRGPLSWTSIFRWPLKNRRNSGGPSSFSNTSRDSMQTTQLPTPTPPLTSVPRRVGAGVPKRTMSRFREDLPELPMSPPDSRIQSPEADPIPPTITEASPDLDNNNTDRDTEGISFAPPAQALRYDTPTSGHRSIEAMRQTPSTFSRPEDQDPSPEPQTMSLASIDSEGSWLSGRLGRRATSSILQPASRYLQHHRHASGSDNEQSPEHDVANEEASIAEDDYLSRVAHSNIDRSGWNRKSTGEARPSSDEEEEPRWGSIHGHHPTVVEGHMANRMKSREGLLNSFGEEGESDPGADHQAHGLTAELVGDSDDGGGDGEEEGAGVQRAKSVNLGKGHVRHISAGSARLLSISPRASVDAKRRSLSPRP</sequence>
<feature type="compositionally biased region" description="Polar residues" evidence="1">
    <location>
        <begin position="484"/>
        <end position="498"/>
    </location>
</feature>
<feature type="region of interest" description="Disordered" evidence="1">
    <location>
        <begin position="253"/>
        <end position="282"/>
    </location>
</feature>
<proteinExistence type="predicted"/>
<dbReference type="Proteomes" id="UP001303473">
    <property type="component" value="Unassembled WGS sequence"/>
</dbReference>
<organism evidence="2 3">
    <name type="scientific">Diplogelasinospora grovesii</name>
    <dbReference type="NCBI Taxonomy" id="303347"/>
    <lineage>
        <taxon>Eukaryota</taxon>
        <taxon>Fungi</taxon>
        <taxon>Dikarya</taxon>
        <taxon>Ascomycota</taxon>
        <taxon>Pezizomycotina</taxon>
        <taxon>Sordariomycetes</taxon>
        <taxon>Sordariomycetidae</taxon>
        <taxon>Sordariales</taxon>
        <taxon>Diplogelasinosporaceae</taxon>
        <taxon>Diplogelasinospora</taxon>
    </lineage>
</organism>
<feature type="compositionally biased region" description="Polar residues" evidence="1">
    <location>
        <begin position="421"/>
        <end position="432"/>
    </location>
</feature>
<feature type="compositionally biased region" description="Polar residues" evidence="1">
    <location>
        <begin position="509"/>
        <end position="524"/>
    </location>
</feature>
<feature type="compositionally biased region" description="Basic and acidic residues" evidence="1">
    <location>
        <begin position="123"/>
        <end position="143"/>
    </location>
</feature>
<feature type="compositionally biased region" description="Basic residues" evidence="1">
    <location>
        <begin position="1"/>
        <end position="16"/>
    </location>
</feature>
<feature type="region of interest" description="Disordered" evidence="1">
    <location>
        <begin position="304"/>
        <end position="756"/>
    </location>
</feature>
<keyword evidence="3" id="KW-1185">Reference proteome</keyword>
<feature type="compositionally biased region" description="Basic and acidic residues" evidence="1">
    <location>
        <begin position="154"/>
        <end position="163"/>
    </location>
</feature>
<feature type="compositionally biased region" description="Basic residues" evidence="1">
    <location>
        <begin position="144"/>
        <end position="153"/>
    </location>
</feature>
<dbReference type="AlphaFoldDB" id="A0AAN6S7I5"/>
<feature type="compositionally biased region" description="Basic and acidic residues" evidence="1">
    <location>
        <begin position="386"/>
        <end position="401"/>
    </location>
</feature>
<name>A0AAN6S7I5_9PEZI</name>
<feature type="compositionally biased region" description="Acidic residues" evidence="1">
    <location>
        <begin position="797"/>
        <end position="810"/>
    </location>
</feature>
<evidence type="ECO:0000256" key="1">
    <source>
        <dbReference type="SAM" id="MobiDB-lite"/>
    </source>
</evidence>
<evidence type="ECO:0000313" key="2">
    <source>
        <dbReference type="EMBL" id="KAK3943325.1"/>
    </source>
</evidence>
<feature type="compositionally biased region" description="Basic and acidic residues" evidence="1">
    <location>
        <begin position="307"/>
        <end position="355"/>
    </location>
</feature>
<comment type="caution">
    <text evidence="2">The sequence shown here is derived from an EMBL/GenBank/DDBJ whole genome shotgun (WGS) entry which is preliminary data.</text>
</comment>
<feature type="compositionally biased region" description="Basic and acidic residues" evidence="1">
    <location>
        <begin position="204"/>
        <end position="214"/>
    </location>
</feature>